<sequence length="36" mass="4241">MWNDNPTTFENNDNSLVENPKLSFLLVISRNHEGFF</sequence>
<dbReference type="Proteomes" id="UP000243525">
    <property type="component" value="Unassembled WGS sequence"/>
</dbReference>
<dbReference type="AlphaFoldDB" id="A0A2T5BYA1"/>
<comment type="caution">
    <text evidence="1">The sequence shown here is derived from an EMBL/GenBank/DDBJ whole genome shotgun (WGS) entry which is preliminary data.</text>
</comment>
<proteinExistence type="predicted"/>
<accession>A0A2T5BYA1</accession>
<dbReference type="EMBL" id="QAAD01000021">
    <property type="protein sequence ID" value="PTN06808.1"/>
    <property type="molecule type" value="Genomic_DNA"/>
</dbReference>
<gene>
    <name evidence="1" type="ORF">C8N47_12161</name>
</gene>
<evidence type="ECO:0000313" key="1">
    <source>
        <dbReference type="EMBL" id="PTN06808.1"/>
    </source>
</evidence>
<keyword evidence="2" id="KW-1185">Reference proteome</keyword>
<protein>
    <submittedName>
        <fullName evidence="1">Uncharacterized protein</fullName>
    </submittedName>
</protein>
<name>A0A2T5BYA1_9BACT</name>
<organism evidence="1 2">
    <name type="scientific">Mangrovibacterium marinum</name>
    <dbReference type="NCBI Taxonomy" id="1639118"/>
    <lineage>
        <taxon>Bacteria</taxon>
        <taxon>Pseudomonadati</taxon>
        <taxon>Bacteroidota</taxon>
        <taxon>Bacteroidia</taxon>
        <taxon>Marinilabiliales</taxon>
        <taxon>Prolixibacteraceae</taxon>
        <taxon>Mangrovibacterium</taxon>
    </lineage>
</organism>
<reference evidence="1 2" key="1">
    <citation type="submission" date="2018-04" db="EMBL/GenBank/DDBJ databases">
        <title>Genomic Encyclopedia of Archaeal and Bacterial Type Strains, Phase II (KMG-II): from individual species to whole genera.</title>
        <authorList>
            <person name="Goeker M."/>
        </authorList>
    </citation>
    <scope>NUCLEOTIDE SEQUENCE [LARGE SCALE GENOMIC DNA]</scope>
    <source>
        <strain evidence="1 2">DSM 28823</strain>
    </source>
</reference>
<evidence type="ECO:0000313" key="2">
    <source>
        <dbReference type="Proteomes" id="UP000243525"/>
    </source>
</evidence>